<organism evidence="2 3">
    <name type="scientific">Niabella ginsenosidivorans</name>
    <dbReference type="NCBI Taxonomy" id="1176587"/>
    <lineage>
        <taxon>Bacteria</taxon>
        <taxon>Pseudomonadati</taxon>
        <taxon>Bacteroidota</taxon>
        <taxon>Chitinophagia</taxon>
        <taxon>Chitinophagales</taxon>
        <taxon>Chitinophagaceae</taxon>
        <taxon>Niabella</taxon>
    </lineage>
</organism>
<dbReference type="EMBL" id="CP015772">
    <property type="protein sequence ID" value="ANH84181.1"/>
    <property type="molecule type" value="Genomic_DNA"/>
</dbReference>
<name>A0A1A9IBW3_9BACT</name>
<reference evidence="2 3" key="1">
    <citation type="submission" date="2016-05" db="EMBL/GenBank/DDBJ databases">
        <title>Niabella ginsenosidivorans BS26 whole genome sequencing.</title>
        <authorList>
            <person name="Im W.T."/>
            <person name="Siddiqi M.Z."/>
        </authorList>
    </citation>
    <scope>NUCLEOTIDE SEQUENCE [LARGE SCALE GENOMIC DNA]</scope>
    <source>
        <strain evidence="2 3">BS26</strain>
    </source>
</reference>
<protein>
    <submittedName>
        <fullName evidence="2">PadR family transcriptional regulator</fullName>
    </submittedName>
</protein>
<dbReference type="InterPro" id="IPR036388">
    <property type="entry name" value="WH-like_DNA-bd_sf"/>
</dbReference>
<keyword evidence="3" id="KW-1185">Reference proteome</keyword>
<dbReference type="SUPFAM" id="SSF46785">
    <property type="entry name" value="Winged helix' DNA-binding domain"/>
    <property type="match status" value="1"/>
</dbReference>
<accession>A0A1A9IBW3</accession>
<gene>
    <name evidence="2" type="ORF">A8C56_23475</name>
</gene>
<dbReference type="AlphaFoldDB" id="A0A1A9IBW3"/>
<dbReference type="KEGG" id="nia:A8C56_23475"/>
<evidence type="ECO:0000259" key="1">
    <source>
        <dbReference type="Pfam" id="PF03551"/>
    </source>
</evidence>
<dbReference type="RefSeq" id="WP_067762520.1">
    <property type="nucleotide sequence ID" value="NZ_CP015772.1"/>
</dbReference>
<sequence>MSQFHLGEFEEIVLLTVAILNGEAYGVNIITEIEDRLNRKVSLGAMQTVLKRLEEKDLVKSEFGETTKVRGGKRKRLYEITASGRQILNRTRAQRNSLWDAIPKVVFKFS</sequence>
<feature type="domain" description="Transcription regulator PadR N-terminal" evidence="1">
    <location>
        <begin position="20"/>
        <end position="89"/>
    </location>
</feature>
<dbReference type="PANTHER" id="PTHR33169:SF14">
    <property type="entry name" value="TRANSCRIPTIONAL REGULATOR RV3488"/>
    <property type="match status" value="1"/>
</dbReference>
<dbReference type="InterPro" id="IPR036390">
    <property type="entry name" value="WH_DNA-bd_sf"/>
</dbReference>
<dbReference type="STRING" id="1176587.A8C56_23475"/>
<evidence type="ECO:0000313" key="3">
    <source>
        <dbReference type="Proteomes" id="UP000077667"/>
    </source>
</evidence>
<dbReference type="OrthoDB" id="982587at2"/>
<dbReference type="InterPro" id="IPR005149">
    <property type="entry name" value="Tscrpt_reg_PadR_N"/>
</dbReference>
<dbReference type="Pfam" id="PF03551">
    <property type="entry name" value="PadR"/>
    <property type="match status" value="1"/>
</dbReference>
<dbReference type="Gene3D" id="1.10.10.10">
    <property type="entry name" value="Winged helix-like DNA-binding domain superfamily/Winged helix DNA-binding domain"/>
    <property type="match status" value="1"/>
</dbReference>
<dbReference type="InterPro" id="IPR052509">
    <property type="entry name" value="Metal_resp_DNA-bind_regulator"/>
</dbReference>
<dbReference type="PANTHER" id="PTHR33169">
    <property type="entry name" value="PADR-FAMILY TRANSCRIPTIONAL REGULATOR"/>
    <property type="match status" value="1"/>
</dbReference>
<proteinExistence type="predicted"/>
<evidence type="ECO:0000313" key="2">
    <source>
        <dbReference type="EMBL" id="ANH84181.1"/>
    </source>
</evidence>
<dbReference type="Proteomes" id="UP000077667">
    <property type="component" value="Chromosome"/>
</dbReference>